<sequence>MVSFRTLQFSPKATSIRRIKKVFEERKYGYFTTNDALDAQESSKYLTLKNDLKLIYKTTMRAIEHKANKAARIRRSYEELGFIPPVLHLSRDEKPLSESAIWSHFSNLNLRETEEAHNSPESLVWVGKDSITLPPTPGGMASAIKWNEFIQKLVAFNIFNARSSQSQIDKAIGSAINSAGDKLTLVSFNKILLHFSRKYDLTTMTEILNSMTTAYDLKPNIQTYNIFLNTILRSRAKHRVRRCIKILTMMKQQGIAPNKYTWNIICGGLNDVPVILQFLRQLYRFQIPLLCQKSLAKAGVQFPIIKELFDPSSNIDYDTAYDLMSFGIKVKLLGDGQLREAFIYMQHVCTQNQSNDSSAFVLTPKFNILKLFMDYILFELQNLPYAIAFLQYFENSYPSVMELDDNRIQIYATLLTSMRQFEDSPMWEPLVRYFFQRTIDDHGRTILPTSIISQLKELGERKMKDHLQRDTAGTFNITDSPTLVERTTINKIFKQLRWPGSAYGEQPIWELEKNAPSFRQACKMLGYFGNTKVDGPEEKNTNTESFDIWQGFELPTREAFYDSLPFAVSRSEEFNNTSK</sequence>
<gene>
    <name evidence="3" type="ORF">OGATHE_006392</name>
</gene>
<evidence type="ECO:0000256" key="1">
    <source>
        <dbReference type="ARBA" id="ARBA00004173"/>
    </source>
</evidence>
<evidence type="ECO:0000256" key="2">
    <source>
        <dbReference type="ARBA" id="ARBA00044527"/>
    </source>
</evidence>
<dbReference type="InterPro" id="IPR002885">
    <property type="entry name" value="PPR_rpt"/>
</dbReference>
<organism evidence="3 4">
    <name type="scientific">Ogataea polymorpha</name>
    <dbReference type="NCBI Taxonomy" id="460523"/>
    <lineage>
        <taxon>Eukaryota</taxon>
        <taxon>Fungi</taxon>
        <taxon>Dikarya</taxon>
        <taxon>Ascomycota</taxon>
        <taxon>Saccharomycotina</taxon>
        <taxon>Pichiomycetes</taxon>
        <taxon>Pichiales</taxon>
        <taxon>Pichiaceae</taxon>
        <taxon>Ogataea</taxon>
    </lineage>
</organism>
<name>A0A9P8SWR6_9ASCO</name>
<reference evidence="3" key="2">
    <citation type="submission" date="2021-01" db="EMBL/GenBank/DDBJ databases">
        <authorList>
            <person name="Schikora-Tamarit M.A."/>
        </authorList>
    </citation>
    <scope>NUCLEOTIDE SEQUENCE</scope>
    <source>
        <strain evidence="3">NCAIM Y.01608</strain>
    </source>
</reference>
<protein>
    <recommendedName>
        <fullName evidence="2">Mitochondrial 15S rRNA processing factor CCM1</fullName>
    </recommendedName>
</protein>
<reference evidence="3" key="1">
    <citation type="journal article" date="2021" name="Open Biol.">
        <title>Shared evolutionary footprints suggest mitochondrial oxidative damage underlies multiple complex I losses in fungi.</title>
        <authorList>
            <person name="Schikora-Tamarit M.A."/>
            <person name="Marcet-Houben M."/>
            <person name="Nosek J."/>
            <person name="Gabaldon T."/>
        </authorList>
    </citation>
    <scope>NUCLEOTIDE SEQUENCE</scope>
    <source>
        <strain evidence="3">NCAIM Y.01608</strain>
    </source>
</reference>
<evidence type="ECO:0000313" key="4">
    <source>
        <dbReference type="Proteomes" id="UP000788993"/>
    </source>
</evidence>
<dbReference type="GO" id="GO:0005739">
    <property type="term" value="C:mitochondrion"/>
    <property type="evidence" value="ECO:0007669"/>
    <property type="project" value="UniProtKB-SubCell"/>
</dbReference>
<proteinExistence type="predicted"/>
<dbReference type="Pfam" id="PF13812">
    <property type="entry name" value="PPR_3"/>
    <property type="match status" value="1"/>
</dbReference>
<accession>A0A9P8SWR6</accession>
<dbReference type="InterPro" id="IPR011990">
    <property type="entry name" value="TPR-like_helical_dom_sf"/>
</dbReference>
<keyword evidence="4" id="KW-1185">Reference proteome</keyword>
<dbReference type="Proteomes" id="UP000788993">
    <property type="component" value="Unassembled WGS sequence"/>
</dbReference>
<comment type="subcellular location">
    <subcellularLocation>
        <location evidence="1">Mitochondrion</location>
    </subcellularLocation>
</comment>
<comment type="caution">
    <text evidence="3">The sequence shown here is derived from an EMBL/GenBank/DDBJ whole genome shotgun (WGS) entry which is preliminary data.</text>
</comment>
<dbReference type="Gene3D" id="1.25.40.10">
    <property type="entry name" value="Tetratricopeptide repeat domain"/>
    <property type="match status" value="1"/>
</dbReference>
<dbReference type="AlphaFoldDB" id="A0A9P8SWR6"/>
<dbReference type="EMBL" id="JAEUBD010001571">
    <property type="protein sequence ID" value="KAH3658668.1"/>
    <property type="molecule type" value="Genomic_DNA"/>
</dbReference>
<evidence type="ECO:0000313" key="3">
    <source>
        <dbReference type="EMBL" id="KAH3658668.1"/>
    </source>
</evidence>